<dbReference type="Gene3D" id="3.30.420.10">
    <property type="entry name" value="Ribonuclease H-like superfamily/Ribonuclease H"/>
    <property type="match status" value="1"/>
</dbReference>
<dbReference type="InterPro" id="IPR036397">
    <property type="entry name" value="RNaseH_sf"/>
</dbReference>
<organism evidence="2 3">
    <name type="scientific">Candidatus Fischerbacteria bacterium RBG_13_37_8</name>
    <dbReference type="NCBI Taxonomy" id="1817863"/>
    <lineage>
        <taxon>Bacteria</taxon>
        <taxon>Candidatus Fischeribacteriota</taxon>
    </lineage>
</organism>
<dbReference type="GO" id="GO:0003676">
    <property type="term" value="F:nucleic acid binding"/>
    <property type="evidence" value="ECO:0007669"/>
    <property type="project" value="InterPro"/>
</dbReference>
<dbReference type="SUPFAM" id="SSF53098">
    <property type="entry name" value="Ribonuclease H-like"/>
    <property type="match status" value="1"/>
</dbReference>
<feature type="domain" description="Integrase catalytic" evidence="1">
    <location>
        <begin position="141"/>
        <end position="264"/>
    </location>
</feature>
<comment type="caution">
    <text evidence="2">The sequence shown here is derived from an EMBL/GenBank/DDBJ whole genome shotgun (WGS) entry which is preliminary data.</text>
</comment>
<dbReference type="PANTHER" id="PTHR35004:SF6">
    <property type="entry name" value="TRANSPOSASE"/>
    <property type="match status" value="1"/>
</dbReference>
<dbReference type="GO" id="GO:0015074">
    <property type="term" value="P:DNA integration"/>
    <property type="evidence" value="ECO:0007669"/>
    <property type="project" value="InterPro"/>
</dbReference>
<dbReference type="STRING" id="1817863.A2Y62_04215"/>
<protein>
    <recommendedName>
        <fullName evidence="1">Integrase catalytic domain-containing protein</fullName>
    </recommendedName>
</protein>
<dbReference type="Proteomes" id="UP000178943">
    <property type="component" value="Unassembled WGS sequence"/>
</dbReference>
<accession>A0A1F5V658</accession>
<evidence type="ECO:0000259" key="1">
    <source>
        <dbReference type="PROSITE" id="PS50994"/>
    </source>
</evidence>
<dbReference type="InterPro" id="IPR001584">
    <property type="entry name" value="Integrase_cat-core"/>
</dbReference>
<evidence type="ECO:0000313" key="2">
    <source>
        <dbReference type="EMBL" id="OGF58906.1"/>
    </source>
</evidence>
<reference evidence="2 3" key="1">
    <citation type="journal article" date="2016" name="Nat. Commun.">
        <title>Thousands of microbial genomes shed light on interconnected biogeochemical processes in an aquifer system.</title>
        <authorList>
            <person name="Anantharaman K."/>
            <person name="Brown C.T."/>
            <person name="Hug L.A."/>
            <person name="Sharon I."/>
            <person name="Castelle C.J."/>
            <person name="Probst A.J."/>
            <person name="Thomas B.C."/>
            <person name="Singh A."/>
            <person name="Wilkins M.J."/>
            <person name="Karaoz U."/>
            <person name="Brodie E.L."/>
            <person name="Williams K.H."/>
            <person name="Hubbard S.S."/>
            <person name="Banfield J.F."/>
        </authorList>
    </citation>
    <scope>NUCLEOTIDE SEQUENCE [LARGE SCALE GENOMIC DNA]</scope>
</reference>
<dbReference type="Pfam" id="PF00665">
    <property type="entry name" value="rve"/>
    <property type="match status" value="1"/>
</dbReference>
<dbReference type="AlphaFoldDB" id="A0A1F5V658"/>
<proteinExistence type="predicted"/>
<dbReference type="EMBL" id="MFGW01000229">
    <property type="protein sequence ID" value="OGF58906.1"/>
    <property type="molecule type" value="Genomic_DNA"/>
</dbReference>
<sequence length="264" mass="30194">MDKKAMAKAIFKYGLIAPALHMSKNERRAYFSSLRQKEYDVPFLGMKRYKVGTFKHWLLQYQNGGLENLAPSIRSDAGTTKRISDKVVQIVKEIVANYPFLSVSGIYRMLLHNGSISPGEFSETTLRNYVYKNNLRNSEEFSKIPRKKFEKENVNELWTADFMEGPYVPDGRKKRRCFLCGVIDDHSRMVTGARWYHQENCVVLSQTLKEALLMYGIPEILYCDNGSAFRTHYLYQACAGLGIALVHSRPFDSSSRGNGKSGIM</sequence>
<dbReference type="PROSITE" id="PS50994">
    <property type="entry name" value="INTEGRASE"/>
    <property type="match status" value="1"/>
</dbReference>
<dbReference type="InterPro" id="IPR012337">
    <property type="entry name" value="RNaseH-like_sf"/>
</dbReference>
<gene>
    <name evidence="2" type="ORF">A2Y62_04215</name>
</gene>
<evidence type="ECO:0000313" key="3">
    <source>
        <dbReference type="Proteomes" id="UP000178943"/>
    </source>
</evidence>
<dbReference type="PANTHER" id="PTHR35004">
    <property type="entry name" value="TRANSPOSASE RV3428C-RELATED"/>
    <property type="match status" value="1"/>
</dbReference>
<name>A0A1F5V658_9BACT</name>